<evidence type="ECO:0000256" key="5">
    <source>
        <dbReference type="ARBA" id="ARBA00022759"/>
    </source>
</evidence>
<dbReference type="InterPro" id="IPR036397">
    <property type="entry name" value="RNaseH_sf"/>
</dbReference>
<dbReference type="Gene3D" id="1.10.340.70">
    <property type="match status" value="1"/>
</dbReference>
<dbReference type="InterPro" id="IPR021109">
    <property type="entry name" value="Peptidase_aspartic_dom_sf"/>
</dbReference>
<dbReference type="PROSITE" id="PS50994">
    <property type="entry name" value="INTEGRASE"/>
    <property type="match status" value="1"/>
</dbReference>
<organism evidence="10 11">
    <name type="scientific">Sitophilus oryzae</name>
    <name type="common">Rice weevil</name>
    <name type="synonym">Curculio oryzae</name>
    <dbReference type="NCBI Taxonomy" id="7048"/>
    <lineage>
        <taxon>Eukaryota</taxon>
        <taxon>Metazoa</taxon>
        <taxon>Ecdysozoa</taxon>
        <taxon>Arthropoda</taxon>
        <taxon>Hexapoda</taxon>
        <taxon>Insecta</taxon>
        <taxon>Pterygota</taxon>
        <taxon>Neoptera</taxon>
        <taxon>Endopterygota</taxon>
        <taxon>Coleoptera</taxon>
        <taxon>Polyphaga</taxon>
        <taxon>Cucujiformia</taxon>
        <taxon>Curculionidae</taxon>
        <taxon>Dryophthorinae</taxon>
        <taxon>Sitophilus</taxon>
    </lineage>
</organism>
<dbReference type="Pfam" id="PF00665">
    <property type="entry name" value="rve"/>
    <property type="match status" value="1"/>
</dbReference>
<dbReference type="SUPFAM" id="SSF50630">
    <property type="entry name" value="Acid proteases"/>
    <property type="match status" value="1"/>
</dbReference>
<evidence type="ECO:0000256" key="7">
    <source>
        <dbReference type="ARBA" id="ARBA00022918"/>
    </source>
</evidence>
<dbReference type="Pfam" id="PF17917">
    <property type="entry name" value="RT_RNaseH"/>
    <property type="match status" value="1"/>
</dbReference>
<dbReference type="CDD" id="cd09274">
    <property type="entry name" value="RNase_HI_RT_Ty3"/>
    <property type="match status" value="1"/>
</dbReference>
<dbReference type="CDD" id="cd01647">
    <property type="entry name" value="RT_LTR"/>
    <property type="match status" value="1"/>
</dbReference>
<sequence>MLLLDLRKKILALGDNATLDNIILEANALETVGREMEGFSTPSCSSMQISNSVNKVFQDTSKFDCSCCGRKGHLPKDKSCPARNKDCLKCGRKGHFQICCRTKVNRKRNVGFNRYKNNKKPRTEETDYVFHIDDDCLVQCKIGNVPIELLIDSGSKSNLITGDSWEFLKENKVHVWNQIKNPEKCFVAYASNTPLTVLGAFDAEISIGDQTKRSTFYVIKNGSKNLLGKETAMALGVLKIGLEINSIEVFPKFKDVLIDIPIDKNIKPVCQPYRRIPIPLEAKVEKKINELIELDIIEPVNGPSRWVSPMVPILKQNGDIRICIDMRRANTAIIRENHPLPTMNGLLPHLRKAKLFSRLDIKNAFHQVEISPESREITTFITNKGLFRYKRLLFGISCAPELFQKIMERILMGLKGVISFIDDIVIFGSNETEHDNNLDATLKRLKENYVLLNSDKCAFKIKEITFLGHVLSSKGVRPLDNYIESIRTFRAPKTIEELQSFLGLINFIGKWIPHLATLTEPFRKLLRLKLSKTATIANYWTSAQKKCFLKLKDQLSLIRSLGYYDSEERTQVFADASPVGLGAVLVQINQEGSRIIAFGNKSLSDCEKRYCQTEKEALALVWAVEHFRIYLFGKTFELVTDHKPLEAIFGPNSKPCARIERWVLRLQSYKFKVVYKPGKNNIADPLSRLCIVNSEKTNFDSDEYVHSIVQFTCPVAISLNQIKECSKSDHEISKVKRGLYENVWDDCVKKFRMFENELCFYDNILLRGNKIVIPVQLRKAVLEAAHEGHPGIAAMKARLRTKVWWPNIDTEAEKIVKNCKGCTLVSAPNPPNPIKRREFPAGPWIDVATDFMGPLPNGYHLFVIVDYYSRYKEIKIMKTITAADTIRVLREVFSRLGNPVSITADNGKQFSCSEMRSFCSERAIILHHTIPYWPQQNGEVERQNKDILKRLKISHSLKKDWITELQNYLVMYNSTPHSTTGKTPAELFFNRQFRDKIPSLIGQDYRGLDGEVRDKDHMQKEIGKEYANKKRKAKENDLDRGDKVYVKNLIKHNKLTSDFGTVPYTVVNKKGGDIELENSENGERLRRNVVHLKRVEGEWQVCKSPNTKNIE</sequence>
<keyword evidence="7" id="KW-0695">RNA-directed DNA polymerase</keyword>
<dbReference type="InterPro" id="IPR000477">
    <property type="entry name" value="RT_dom"/>
</dbReference>
<dbReference type="InterPro" id="IPR012337">
    <property type="entry name" value="RNaseH-like_sf"/>
</dbReference>
<dbReference type="Gene3D" id="3.10.10.10">
    <property type="entry name" value="HIV Type 1 Reverse Transcriptase, subunit A, domain 1"/>
    <property type="match status" value="1"/>
</dbReference>
<dbReference type="PANTHER" id="PTHR37984">
    <property type="entry name" value="PROTEIN CBG26694"/>
    <property type="match status" value="1"/>
</dbReference>
<keyword evidence="10" id="KW-1185">Reference proteome</keyword>
<name>A0A6J2XHH4_SITOR</name>
<dbReference type="InParanoid" id="A0A6J2XHH4"/>
<protein>
    <recommendedName>
        <fullName evidence="1">RNA-directed DNA polymerase</fullName>
        <ecNumber evidence="1">2.7.7.49</ecNumber>
    </recommendedName>
</protein>
<dbReference type="SUPFAM" id="SSF56672">
    <property type="entry name" value="DNA/RNA polymerases"/>
    <property type="match status" value="1"/>
</dbReference>
<keyword evidence="5" id="KW-0255">Endonuclease</keyword>
<dbReference type="InterPro" id="IPR041588">
    <property type="entry name" value="Integrase_H2C2"/>
</dbReference>
<accession>A0A6J2XHH4</accession>
<dbReference type="PANTHER" id="PTHR37984:SF11">
    <property type="entry name" value="INTEGRASE CATALYTIC DOMAIN-CONTAINING PROTEIN"/>
    <property type="match status" value="1"/>
</dbReference>
<evidence type="ECO:0000259" key="8">
    <source>
        <dbReference type="PROSITE" id="PS50878"/>
    </source>
</evidence>
<reference evidence="11" key="1">
    <citation type="submission" date="2025-08" db="UniProtKB">
        <authorList>
            <consortium name="RefSeq"/>
        </authorList>
    </citation>
    <scope>IDENTIFICATION</scope>
    <source>
        <tissue evidence="11">Gonads</tissue>
    </source>
</reference>
<dbReference type="FunFam" id="1.10.340.70:FF:000003">
    <property type="entry name" value="Protein CBG25708"/>
    <property type="match status" value="1"/>
</dbReference>
<dbReference type="Gene3D" id="2.40.70.10">
    <property type="entry name" value="Acid Proteases"/>
    <property type="match status" value="1"/>
</dbReference>
<dbReference type="GO" id="GO:0003964">
    <property type="term" value="F:RNA-directed DNA polymerase activity"/>
    <property type="evidence" value="ECO:0007669"/>
    <property type="project" value="UniProtKB-KW"/>
</dbReference>
<keyword evidence="4" id="KW-0540">Nuclease</keyword>
<feature type="domain" description="Integrase catalytic" evidence="9">
    <location>
        <begin position="839"/>
        <end position="992"/>
    </location>
</feature>
<dbReference type="SUPFAM" id="SSF53098">
    <property type="entry name" value="Ribonuclease H-like"/>
    <property type="match status" value="1"/>
</dbReference>
<dbReference type="GO" id="GO:0003676">
    <property type="term" value="F:nucleic acid binding"/>
    <property type="evidence" value="ECO:0007669"/>
    <property type="project" value="InterPro"/>
</dbReference>
<evidence type="ECO:0000256" key="1">
    <source>
        <dbReference type="ARBA" id="ARBA00012493"/>
    </source>
</evidence>
<gene>
    <name evidence="11" type="primary">LOC115877949</name>
</gene>
<dbReference type="KEGG" id="soy:115877949"/>
<dbReference type="InterPro" id="IPR041373">
    <property type="entry name" value="RT_RNaseH"/>
</dbReference>
<dbReference type="FunFam" id="3.30.420.10:FF:000063">
    <property type="entry name" value="Retrovirus-related Pol polyprotein from transposon 297-like Protein"/>
    <property type="match status" value="1"/>
</dbReference>
<dbReference type="GO" id="GO:0016787">
    <property type="term" value="F:hydrolase activity"/>
    <property type="evidence" value="ECO:0007669"/>
    <property type="project" value="UniProtKB-KW"/>
</dbReference>
<keyword evidence="3" id="KW-0548">Nucleotidyltransferase</keyword>
<dbReference type="GO" id="GO:0004519">
    <property type="term" value="F:endonuclease activity"/>
    <property type="evidence" value="ECO:0007669"/>
    <property type="project" value="UniProtKB-KW"/>
</dbReference>
<dbReference type="Pfam" id="PF17921">
    <property type="entry name" value="Integrase_H2C2"/>
    <property type="match status" value="1"/>
</dbReference>
<dbReference type="GO" id="GO:0042575">
    <property type="term" value="C:DNA polymerase complex"/>
    <property type="evidence" value="ECO:0007669"/>
    <property type="project" value="UniProtKB-ARBA"/>
</dbReference>
<keyword evidence="6" id="KW-0378">Hydrolase</keyword>
<dbReference type="InterPro" id="IPR043128">
    <property type="entry name" value="Rev_trsase/Diguanyl_cyclase"/>
</dbReference>
<evidence type="ECO:0000256" key="2">
    <source>
        <dbReference type="ARBA" id="ARBA00022679"/>
    </source>
</evidence>
<evidence type="ECO:0000256" key="4">
    <source>
        <dbReference type="ARBA" id="ARBA00022722"/>
    </source>
</evidence>
<dbReference type="Gene3D" id="3.30.70.270">
    <property type="match status" value="2"/>
</dbReference>
<evidence type="ECO:0000256" key="3">
    <source>
        <dbReference type="ARBA" id="ARBA00022695"/>
    </source>
</evidence>
<dbReference type="EC" id="2.7.7.49" evidence="1"/>
<evidence type="ECO:0000313" key="10">
    <source>
        <dbReference type="Proteomes" id="UP000504635"/>
    </source>
</evidence>
<keyword evidence="2" id="KW-0808">Transferase</keyword>
<dbReference type="InterPro" id="IPR001584">
    <property type="entry name" value="Integrase_cat-core"/>
</dbReference>
<feature type="domain" description="Reverse transcriptase" evidence="8">
    <location>
        <begin position="294"/>
        <end position="471"/>
    </location>
</feature>
<proteinExistence type="predicted"/>
<evidence type="ECO:0000256" key="6">
    <source>
        <dbReference type="ARBA" id="ARBA00022801"/>
    </source>
</evidence>
<dbReference type="GO" id="GO:0015074">
    <property type="term" value="P:DNA integration"/>
    <property type="evidence" value="ECO:0007669"/>
    <property type="project" value="InterPro"/>
</dbReference>
<dbReference type="GeneID" id="115877949"/>
<dbReference type="Proteomes" id="UP000504635">
    <property type="component" value="Unplaced"/>
</dbReference>
<evidence type="ECO:0000259" key="9">
    <source>
        <dbReference type="PROSITE" id="PS50994"/>
    </source>
</evidence>
<dbReference type="Gene3D" id="3.30.420.10">
    <property type="entry name" value="Ribonuclease H-like superfamily/Ribonuclease H"/>
    <property type="match status" value="1"/>
</dbReference>
<dbReference type="InterPro" id="IPR043502">
    <property type="entry name" value="DNA/RNA_pol_sf"/>
</dbReference>
<dbReference type="PROSITE" id="PS50878">
    <property type="entry name" value="RT_POL"/>
    <property type="match status" value="1"/>
</dbReference>
<dbReference type="OrthoDB" id="6756070at2759"/>
<evidence type="ECO:0000313" key="11">
    <source>
        <dbReference type="RefSeq" id="XP_030750159.1"/>
    </source>
</evidence>
<dbReference type="InterPro" id="IPR050951">
    <property type="entry name" value="Retrovirus_Pol_polyprotein"/>
</dbReference>
<dbReference type="Pfam" id="PF00078">
    <property type="entry name" value="RVT_1"/>
    <property type="match status" value="1"/>
</dbReference>
<dbReference type="RefSeq" id="XP_030750159.1">
    <property type="nucleotide sequence ID" value="XM_030894299.1"/>
</dbReference>
<dbReference type="AlphaFoldDB" id="A0A6J2XHH4"/>